<reference evidence="5" key="1">
    <citation type="submission" date="2018-03" db="EMBL/GenBank/DDBJ databases">
        <authorList>
            <person name="Guldener U."/>
        </authorList>
    </citation>
    <scope>NUCLEOTIDE SEQUENCE</scope>
</reference>
<dbReference type="GO" id="GO:0005739">
    <property type="term" value="C:mitochondrion"/>
    <property type="evidence" value="ECO:0007669"/>
    <property type="project" value="TreeGrafter"/>
</dbReference>
<evidence type="ECO:0008006" key="7">
    <source>
        <dbReference type="Google" id="ProtNLM"/>
    </source>
</evidence>
<gene>
    <name evidence="5" type="ORF">DNG_09587</name>
</gene>
<feature type="compositionally biased region" description="Polar residues" evidence="4">
    <location>
        <begin position="57"/>
        <end position="68"/>
    </location>
</feature>
<feature type="region of interest" description="Disordered" evidence="4">
    <location>
        <begin position="33"/>
        <end position="95"/>
    </location>
</feature>
<evidence type="ECO:0000313" key="6">
    <source>
        <dbReference type="Proteomes" id="UP001187682"/>
    </source>
</evidence>
<evidence type="ECO:0000256" key="1">
    <source>
        <dbReference type="ARBA" id="ARBA00005439"/>
    </source>
</evidence>
<keyword evidence="3" id="KW-0648">Protein biosynthesis</keyword>
<dbReference type="Gene3D" id="3.30.110.10">
    <property type="entry name" value="Translation initiation factor 3 (IF-3), C-terminal domain"/>
    <property type="match status" value="1"/>
</dbReference>
<keyword evidence="6" id="KW-1185">Reference proteome</keyword>
<dbReference type="Proteomes" id="UP001187682">
    <property type="component" value="Unassembled WGS sequence"/>
</dbReference>
<dbReference type="GO" id="GO:0032790">
    <property type="term" value="P:ribosome disassembly"/>
    <property type="evidence" value="ECO:0007669"/>
    <property type="project" value="TreeGrafter"/>
</dbReference>
<dbReference type="EMBL" id="ONZQ02000017">
    <property type="protein sequence ID" value="SPO06893.1"/>
    <property type="molecule type" value="Genomic_DNA"/>
</dbReference>
<dbReference type="GO" id="GO:0070124">
    <property type="term" value="P:mitochondrial translational initiation"/>
    <property type="evidence" value="ECO:0007669"/>
    <property type="project" value="TreeGrafter"/>
</dbReference>
<sequence>MIITRCTSSLRTCLHRAWLTDLEATNASSILARPRTLPSPRLQRSTLPARPSAQLRPLSTTPRPQRQYNRPFKGSGGAASSLKNKQPSAPPTQPEIAAPKVMIAVDGKLSGPHTTSAVLQTLNPRTHLLRVVSPGTDGVPICKVIDLQAEARLAAARAEKTREAEAEKGKVKHKIVEINWAIAENDLALKERRVREFLESGHRVEIVMLPRRKGGKRKATREECEGVMRRVREVVGAVEGTREAKNSEGEVGKTLRMYVEKQGA</sequence>
<comment type="caution">
    <text evidence="5">The sequence shown here is derived from an EMBL/GenBank/DDBJ whole genome shotgun (WGS) entry which is preliminary data.</text>
</comment>
<proteinExistence type="inferred from homology"/>
<dbReference type="GO" id="GO:0003743">
    <property type="term" value="F:translation initiation factor activity"/>
    <property type="evidence" value="ECO:0007669"/>
    <property type="project" value="UniProtKB-KW"/>
</dbReference>
<dbReference type="GO" id="GO:0043022">
    <property type="term" value="F:ribosome binding"/>
    <property type="evidence" value="ECO:0007669"/>
    <property type="project" value="TreeGrafter"/>
</dbReference>
<dbReference type="InterPro" id="IPR001288">
    <property type="entry name" value="Translation_initiation_fac_3"/>
</dbReference>
<dbReference type="SUPFAM" id="SSF55200">
    <property type="entry name" value="Translation initiation factor IF3, C-terminal domain"/>
    <property type="match status" value="1"/>
</dbReference>
<accession>A0AAE8N7Z7</accession>
<keyword evidence="2" id="KW-0396">Initiation factor</keyword>
<organism evidence="5 6">
    <name type="scientific">Cephalotrichum gorgonifer</name>
    <dbReference type="NCBI Taxonomy" id="2041049"/>
    <lineage>
        <taxon>Eukaryota</taxon>
        <taxon>Fungi</taxon>
        <taxon>Dikarya</taxon>
        <taxon>Ascomycota</taxon>
        <taxon>Pezizomycotina</taxon>
        <taxon>Sordariomycetes</taxon>
        <taxon>Hypocreomycetidae</taxon>
        <taxon>Microascales</taxon>
        <taxon>Microascaceae</taxon>
        <taxon>Cephalotrichum</taxon>
    </lineage>
</organism>
<dbReference type="PANTHER" id="PTHR10938:SF0">
    <property type="entry name" value="TRANSLATION INITIATION FACTOR IF-3, MITOCHONDRIAL"/>
    <property type="match status" value="1"/>
</dbReference>
<evidence type="ECO:0000256" key="4">
    <source>
        <dbReference type="SAM" id="MobiDB-lite"/>
    </source>
</evidence>
<evidence type="ECO:0000313" key="5">
    <source>
        <dbReference type="EMBL" id="SPO06893.1"/>
    </source>
</evidence>
<evidence type="ECO:0000256" key="2">
    <source>
        <dbReference type="ARBA" id="ARBA00022540"/>
    </source>
</evidence>
<dbReference type="InterPro" id="IPR036788">
    <property type="entry name" value="T_IF-3_C_sf"/>
</dbReference>
<dbReference type="PANTHER" id="PTHR10938">
    <property type="entry name" value="TRANSLATION INITIATION FACTOR IF-3"/>
    <property type="match status" value="1"/>
</dbReference>
<protein>
    <recommendedName>
        <fullName evidence="7">Translation initiation factor IF-3</fullName>
    </recommendedName>
</protein>
<evidence type="ECO:0000256" key="3">
    <source>
        <dbReference type="ARBA" id="ARBA00022917"/>
    </source>
</evidence>
<name>A0AAE8N7Z7_9PEZI</name>
<comment type="similarity">
    <text evidence="1">Belongs to the IF-3 family.</text>
</comment>
<dbReference type="AlphaFoldDB" id="A0AAE8N7Z7"/>